<comment type="subcellular location">
    <subcellularLocation>
        <location evidence="2 10">Cytoplasm</location>
    </subcellularLocation>
</comment>
<dbReference type="GO" id="GO:0000159">
    <property type="term" value="C:protein phosphatase type 2A complex"/>
    <property type="evidence" value="ECO:0007669"/>
    <property type="project" value="TreeGrafter"/>
</dbReference>
<evidence type="ECO:0000256" key="5">
    <source>
        <dbReference type="ARBA" id="ARBA00022490"/>
    </source>
</evidence>
<dbReference type="GO" id="GO:0003755">
    <property type="term" value="F:peptidyl-prolyl cis-trans isomerase activity"/>
    <property type="evidence" value="ECO:0007669"/>
    <property type="project" value="UniProtKB-KW"/>
</dbReference>
<feature type="region of interest" description="Disordered" evidence="11">
    <location>
        <begin position="400"/>
        <end position="430"/>
    </location>
</feature>
<accession>A0AAV0XZQ3</accession>
<comment type="function">
    <text evidence="10">PPIases accelerate the folding of proteins. It catalyzes the cis-trans isomerization of proline imidic peptide bonds in oligopeptides.</text>
</comment>
<dbReference type="SUPFAM" id="SSF140984">
    <property type="entry name" value="PTPA-like"/>
    <property type="match status" value="1"/>
</dbReference>
<keyword evidence="6 10" id="KW-0697">Rotamase</keyword>
<evidence type="ECO:0000256" key="7">
    <source>
        <dbReference type="ARBA" id="ARBA00023235"/>
    </source>
</evidence>
<feature type="compositionally biased region" description="Acidic residues" evidence="11">
    <location>
        <begin position="402"/>
        <end position="416"/>
    </location>
</feature>
<dbReference type="InterPro" id="IPR043170">
    <property type="entry name" value="PTPA_C_lid"/>
</dbReference>
<name>A0AAV0XZQ3_9HEMI</name>
<reference evidence="12 13" key="1">
    <citation type="submission" date="2023-01" db="EMBL/GenBank/DDBJ databases">
        <authorList>
            <person name="Whitehead M."/>
        </authorList>
    </citation>
    <scope>NUCLEOTIDE SEQUENCE [LARGE SCALE GENOMIC DNA]</scope>
</reference>
<dbReference type="InterPro" id="IPR004327">
    <property type="entry name" value="Phstyr_phstse_ac"/>
</dbReference>
<dbReference type="PANTHER" id="PTHR10012">
    <property type="entry name" value="SERINE/THREONINE-PROTEIN PHOSPHATASE 2A REGULATORY SUBUNIT B"/>
    <property type="match status" value="1"/>
</dbReference>
<dbReference type="AlphaFoldDB" id="A0AAV0XZQ3"/>
<dbReference type="InterPro" id="IPR037218">
    <property type="entry name" value="PTPA_sf"/>
</dbReference>
<evidence type="ECO:0000256" key="11">
    <source>
        <dbReference type="SAM" id="MobiDB-lite"/>
    </source>
</evidence>
<organism evidence="12 13">
    <name type="scientific">Macrosiphum euphorbiae</name>
    <name type="common">potato aphid</name>
    <dbReference type="NCBI Taxonomy" id="13131"/>
    <lineage>
        <taxon>Eukaryota</taxon>
        <taxon>Metazoa</taxon>
        <taxon>Ecdysozoa</taxon>
        <taxon>Arthropoda</taxon>
        <taxon>Hexapoda</taxon>
        <taxon>Insecta</taxon>
        <taxon>Pterygota</taxon>
        <taxon>Neoptera</taxon>
        <taxon>Paraneoptera</taxon>
        <taxon>Hemiptera</taxon>
        <taxon>Sternorrhyncha</taxon>
        <taxon>Aphidomorpha</taxon>
        <taxon>Aphidoidea</taxon>
        <taxon>Aphididae</taxon>
        <taxon>Macrosiphini</taxon>
        <taxon>Macrosiphum</taxon>
    </lineage>
</organism>
<sequence>MQTFEDDADDPGAEDYADDATAEDYSGAVEFKVPVAGASLPVEMVGQRVREPRDMFDWERSEARADLLVFVRHMNDVAKRYPAAAAARRRRIPRPRPVDDNVDRAMAVLRTVGEWAAKRSEPAGQVEEAATERFCHFHSQLRADGRCLLDQTYGGRGRAEYRDVMLPAYLERSFGDPFTMAYGPAHELSFCTFLVSLFKLHHLTWADEPFVATVIFDKYLDVVDYMIRSYQLYPSRSEYGGNLGNWCLSGYQFVGFLWGSAQLAGNCGDGDGSDPGGRPSLSSPTAVMLDADAFRRHRDEYVFAKCMDAVYCRAGNDVPLWYHSYQLWNLTALPSWDRVNGCLMAAFQRDVLGRFEIVRQLAFCELFKFAQNVRPPGMSFYDIVPAMPPLETAVSPTVTDVLTDDDDDDDDEDVEDDAKRINEYGEIEDG</sequence>
<dbReference type="Pfam" id="PF03095">
    <property type="entry name" value="PTPA"/>
    <property type="match status" value="1"/>
</dbReference>
<comment type="caution">
    <text evidence="12">The sequence shown here is derived from an EMBL/GenBank/DDBJ whole genome shotgun (WGS) entry which is preliminary data.</text>
</comment>
<evidence type="ECO:0000313" key="12">
    <source>
        <dbReference type="EMBL" id="CAI6373222.1"/>
    </source>
</evidence>
<dbReference type="Proteomes" id="UP001160148">
    <property type="component" value="Unassembled WGS sequence"/>
</dbReference>
<gene>
    <name evidence="12" type="ORF">MEUPH1_LOCUS27002</name>
</gene>
<feature type="region of interest" description="Disordered" evidence="11">
    <location>
        <begin position="1"/>
        <end position="20"/>
    </location>
</feature>
<keyword evidence="5 10" id="KW-0963">Cytoplasm</keyword>
<evidence type="ECO:0000256" key="8">
    <source>
        <dbReference type="ARBA" id="ARBA00044786"/>
    </source>
</evidence>
<evidence type="ECO:0000313" key="13">
    <source>
        <dbReference type="Proteomes" id="UP001160148"/>
    </source>
</evidence>
<dbReference type="GO" id="GO:0005634">
    <property type="term" value="C:nucleus"/>
    <property type="evidence" value="ECO:0007669"/>
    <property type="project" value="TreeGrafter"/>
</dbReference>
<comment type="similarity">
    <text evidence="3 10">Belongs to the PTPA-type PPIase family.</text>
</comment>
<dbReference type="GO" id="GO:0008160">
    <property type="term" value="F:protein tyrosine phosphatase activator activity"/>
    <property type="evidence" value="ECO:0007669"/>
    <property type="project" value="TreeGrafter"/>
</dbReference>
<comment type="catalytic activity">
    <reaction evidence="1 10">
        <text>[protein]-peptidylproline (omega=180) = [protein]-peptidylproline (omega=0)</text>
        <dbReference type="Rhea" id="RHEA:16237"/>
        <dbReference type="Rhea" id="RHEA-COMP:10747"/>
        <dbReference type="Rhea" id="RHEA-COMP:10748"/>
        <dbReference type="ChEBI" id="CHEBI:83833"/>
        <dbReference type="ChEBI" id="CHEBI:83834"/>
        <dbReference type="EC" id="5.2.1.8"/>
    </reaction>
</comment>
<evidence type="ECO:0000256" key="9">
    <source>
        <dbReference type="ARBA" id="ARBA00044820"/>
    </source>
</evidence>
<keyword evidence="7 10" id="KW-0413">Isomerase</keyword>
<dbReference type="EC" id="5.2.1.8" evidence="4 10"/>
<proteinExistence type="inferred from homology"/>
<evidence type="ECO:0000256" key="4">
    <source>
        <dbReference type="ARBA" id="ARBA00013194"/>
    </source>
</evidence>
<dbReference type="GO" id="GO:0005737">
    <property type="term" value="C:cytoplasm"/>
    <property type="evidence" value="ECO:0007669"/>
    <property type="project" value="UniProtKB-SubCell"/>
</dbReference>
<evidence type="ECO:0000256" key="2">
    <source>
        <dbReference type="ARBA" id="ARBA00004496"/>
    </source>
</evidence>
<dbReference type="PANTHER" id="PTHR10012:SF0">
    <property type="entry name" value="SERINE_THREONINE-PROTEIN PHOSPHATASE 2A ACTIVATOR"/>
    <property type="match status" value="1"/>
</dbReference>
<evidence type="ECO:0000256" key="10">
    <source>
        <dbReference type="RuleBase" id="RU361210"/>
    </source>
</evidence>
<evidence type="ECO:0000256" key="1">
    <source>
        <dbReference type="ARBA" id="ARBA00000971"/>
    </source>
</evidence>
<protein>
    <recommendedName>
        <fullName evidence="8 10">Serine/threonine-protein phosphatase 2A activator</fullName>
        <ecNumber evidence="4 10">5.2.1.8</ecNumber>
    </recommendedName>
    <alternativeName>
        <fullName evidence="9 10">Phosphotyrosyl phosphatase activator</fullName>
    </alternativeName>
</protein>
<keyword evidence="13" id="KW-1185">Reference proteome</keyword>
<dbReference type="Gene3D" id="1.20.120.1150">
    <property type="match status" value="1"/>
</dbReference>
<evidence type="ECO:0000256" key="6">
    <source>
        <dbReference type="ARBA" id="ARBA00023110"/>
    </source>
</evidence>
<dbReference type="EMBL" id="CARXXK010001085">
    <property type="protein sequence ID" value="CAI6373222.1"/>
    <property type="molecule type" value="Genomic_DNA"/>
</dbReference>
<dbReference type="GO" id="GO:0007052">
    <property type="term" value="P:mitotic spindle organization"/>
    <property type="evidence" value="ECO:0007669"/>
    <property type="project" value="TreeGrafter"/>
</dbReference>
<evidence type="ECO:0000256" key="3">
    <source>
        <dbReference type="ARBA" id="ARBA00011019"/>
    </source>
</evidence>